<accession>A0A146GB91</accession>
<comment type="caution">
    <text evidence="7">The sequence shown here is derived from an EMBL/GenBank/DDBJ whole genome shotgun (WGS) entry which is preliminary data.</text>
</comment>
<dbReference type="InterPro" id="IPR009009">
    <property type="entry name" value="RlpA-like_DPBB"/>
</dbReference>
<dbReference type="AlphaFoldDB" id="A0A146GB91"/>
<evidence type="ECO:0000256" key="3">
    <source>
        <dbReference type="HAMAP-Rule" id="MF_02071"/>
    </source>
</evidence>
<keyword evidence="3" id="KW-0564">Palmitate</keyword>
<dbReference type="EMBL" id="BDCO01000002">
    <property type="protein sequence ID" value="GAT34493.1"/>
    <property type="molecule type" value="Genomic_DNA"/>
</dbReference>
<keyword evidence="5" id="KW-0732">Signal</keyword>
<dbReference type="CDD" id="cd22268">
    <property type="entry name" value="DPBB_RlpA-like"/>
    <property type="match status" value="1"/>
</dbReference>
<dbReference type="Pfam" id="PF03330">
    <property type="entry name" value="DPBB_1"/>
    <property type="match status" value="1"/>
</dbReference>
<dbReference type="InterPro" id="IPR036908">
    <property type="entry name" value="RlpA-like_sf"/>
</dbReference>
<evidence type="ECO:0000256" key="5">
    <source>
        <dbReference type="SAM" id="SignalP"/>
    </source>
</evidence>
<proteinExistence type="inferred from homology"/>
<feature type="domain" description="RlpA-like protein double-psi beta-barrel" evidence="6">
    <location>
        <begin position="43"/>
        <end position="127"/>
    </location>
</feature>
<comment type="function">
    <text evidence="3">Lytic transglycosylase with a strong preference for naked glycan strands that lack stem peptides.</text>
</comment>
<feature type="chain" id="PRO_5009986040" description="Probable endolytic peptidoglycan transglycosylase RlpA" evidence="5">
    <location>
        <begin position="23"/>
        <end position="165"/>
    </location>
</feature>
<comment type="subcellular location">
    <subcellularLocation>
        <location evidence="3">Cell membrane</location>
        <topology evidence="3">Lipid-anchor</topology>
    </subcellularLocation>
</comment>
<protein>
    <recommendedName>
        <fullName evidence="3">Probable endolytic peptidoglycan transglycosylase RlpA</fullName>
        <ecNumber evidence="3">4.2.2.-</ecNumber>
    </recommendedName>
</protein>
<dbReference type="OrthoDB" id="9779128at2"/>
<evidence type="ECO:0000313" key="7">
    <source>
        <dbReference type="EMBL" id="GAT34493.1"/>
    </source>
</evidence>
<dbReference type="RefSeq" id="WP_075080119.1">
    <property type="nucleotide sequence ID" value="NZ_BDCO01000002.1"/>
</dbReference>
<organism evidence="7 8">
    <name type="scientific">Terrimicrobium sacchariphilum</name>
    <dbReference type="NCBI Taxonomy" id="690879"/>
    <lineage>
        <taxon>Bacteria</taxon>
        <taxon>Pseudomonadati</taxon>
        <taxon>Verrucomicrobiota</taxon>
        <taxon>Terrimicrobiia</taxon>
        <taxon>Terrimicrobiales</taxon>
        <taxon>Terrimicrobiaceae</taxon>
        <taxon>Terrimicrobium</taxon>
    </lineage>
</organism>
<dbReference type="InterPro" id="IPR034718">
    <property type="entry name" value="RlpA"/>
</dbReference>
<keyword evidence="8" id="KW-1185">Reference proteome</keyword>
<dbReference type="InParanoid" id="A0A146GB91"/>
<dbReference type="GO" id="GO:0008932">
    <property type="term" value="F:lytic endotransglycosylase activity"/>
    <property type="evidence" value="ECO:0007669"/>
    <property type="project" value="UniProtKB-UniRule"/>
</dbReference>
<keyword evidence="3 7" id="KW-0449">Lipoprotein</keyword>
<dbReference type="Proteomes" id="UP000076023">
    <property type="component" value="Unassembled WGS sequence"/>
</dbReference>
<dbReference type="PANTHER" id="PTHR34183:SF1">
    <property type="entry name" value="ENDOLYTIC PEPTIDOGLYCAN TRANSGLYCOSYLASE RLPA"/>
    <property type="match status" value="1"/>
</dbReference>
<keyword evidence="3" id="KW-1003">Cell membrane</keyword>
<evidence type="ECO:0000313" key="8">
    <source>
        <dbReference type="Proteomes" id="UP000076023"/>
    </source>
</evidence>
<feature type="signal peptide" evidence="5">
    <location>
        <begin position="1"/>
        <end position="22"/>
    </location>
</feature>
<dbReference type="PROSITE" id="PS51257">
    <property type="entry name" value="PROKAR_LIPOPROTEIN"/>
    <property type="match status" value="1"/>
</dbReference>
<keyword evidence="1 3" id="KW-0456">Lyase</keyword>
<evidence type="ECO:0000256" key="4">
    <source>
        <dbReference type="RuleBase" id="RU003495"/>
    </source>
</evidence>
<dbReference type="NCBIfam" id="TIGR00413">
    <property type="entry name" value="rlpA"/>
    <property type="match status" value="1"/>
</dbReference>
<dbReference type="HAMAP" id="MF_02071">
    <property type="entry name" value="RlpA"/>
    <property type="match status" value="1"/>
</dbReference>
<dbReference type="EC" id="4.2.2.-" evidence="3"/>
<keyword evidence="2 3" id="KW-0961">Cell wall biogenesis/degradation</keyword>
<dbReference type="Gene3D" id="2.40.40.10">
    <property type="entry name" value="RlpA-like domain"/>
    <property type="match status" value="1"/>
</dbReference>
<dbReference type="GO" id="GO:0000270">
    <property type="term" value="P:peptidoglycan metabolic process"/>
    <property type="evidence" value="ECO:0007669"/>
    <property type="project" value="UniProtKB-UniRule"/>
</dbReference>
<name>A0A146GB91_TERSA</name>
<gene>
    <name evidence="3" type="primary">rlpA</name>
    <name evidence="7" type="ORF">TSACC_22918</name>
</gene>
<reference evidence="8" key="1">
    <citation type="journal article" date="2017" name="Genome Announc.">
        <title>Draft Genome Sequence of Terrimicrobium sacchariphilum NM-5T, a Facultative Anaerobic Soil Bacterium of the Class Spartobacteria.</title>
        <authorList>
            <person name="Qiu Y.L."/>
            <person name="Tourlousse D.M."/>
            <person name="Matsuura N."/>
            <person name="Ohashi A."/>
            <person name="Sekiguchi Y."/>
        </authorList>
    </citation>
    <scope>NUCLEOTIDE SEQUENCE [LARGE SCALE GENOMIC DNA]</scope>
    <source>
        <strain evidence="8">NM-5</strain>
    </source>
</reference>
<dbReference type="InterPro" id="IPR012997">
    <property type="entry name" value="RplA"/>
</dbReference>
<evidence type="ECO:0000256" key="1">
    <source>
        <dbReference type="ARBA" id="ARBA00023239"/>
    </source>
</evidence>
<dbReference type="GO" id="GO:0071555">
    <property type="term" value="P:cell wall organization"/>
    <property type="evidence" value="ECO:0007669"/>
    <property type="project" value="UniProtKB-KW"/>
</dbReference>
<dbReference type="STRING" id="690879.TSACC_22918"/>
<keyword evidence="3" id="KW-0472">Membrane</keyword>
<dbReference type="GO" id="GO:0005886">
    <property type="term" value="C:plasma membrane"/>
    <property type="evidence" value="ECO:0007669"/>
    <property type="project" value="UniProtKB-SubCell"/>
</dbReference>
<comment type="similarity">
    <text evidence="3 4">Belongs to the RlpA family.</text>
</comment>
<evidence type="ECO:0000259" key="6">
    <source>
        <dbReference type="Pfam" id="PF03330"/>
    </source>
</evidence>
<evidence type="ECO:0000256" key="2">
    <source>
        <dbReference type="ARBA" id="ARBA00023316"/>
    </source>
</evidence>
<dbReference type="PANTHER" id="PTHR34183">
    <property type="entry name" value="ENDOLYTIC PEPTIDOGLYCAN TRANSGLYCOSYLASE RLPA"/>
    <property type="match status" value="1"/>
</dbReference>
<sequence>MLRLVFPTLAVLLLASCSTLPTQPPASRHLKTTLYDSKPVKVETGIASWYKDKRTASGERFDVNALTAAHKKLPFGTKVKVVDLKTNKSIIVRINDRGPYKRGRVIDLSIGAARRLGMYDRGIAKVRLEVLKEIPIMDKPNLHWKPMRVDEYAESDSPTPRQVIR</sequence>
<dbReference type="SUPFAM" id="SSF50685">
    <property type="entry name" value="Barwin-like endoglucanases"/>
    <property type="match status" value="1"/>
</dbReference>